<reference evidence="5 6" key="1">
    <citation type="submission" date="2023-07" db="EMBL/GenBank/DDBJ databases">
        <title>Genomic Encyclopedia of Type Strains, Phase IV (KMG-IV): sequencing the most valuable type-strain genomes for metagenomic binning, comparative biology and taxonomic classification.</title>
        <authorList>
            <person name="Goeker M."/>
        </authorList>
    </citation>
    <scope>NUCLEOTIDE SEQUENCE [LARGE SCALE GENOMIC DNA]</scope>
    <source>
        <strain evidence="5 6">DSM 19619</strain>
    </source>
</reference>
<dbReference type="InterPro" id="IPR011711">
    <property type="entry name" value="GntR_C"/>
</dbReference>
<dbReference type="PROSITE" id="PS50949">
    <property type="entry name" value="HTH_GNTR"/>
    <property type="match status" value="1"/>
</dbReference>
<dbReference type="PANTHER" id="PTHR43537">
    <property type="entry name" value="TRANSCRIPTIONAL REGULATOR, GNTR FAMILY"/>
    <property type="match status" value="1"/>
</dbReference>
<evidence type="ECO:0000313" key="5">
    <source>
        <dbReference type="EMBL" id="MDQ0470547.1"/>
    </source>
</evidence>
<dbReference type="Gene3D" id="1.20.120.530">
    <property type="entry name" value="GntR ligand-binding domain-like"/>
    <property type="match status" value="1"/>
</dbReference>
<dbReference type="Proteomes" id="UP001242480">
    <property type="component" value="Unassembled WGS sequence"/>
</dbReference>
<dbReference type="SMART" id="SM00895">
    <property type="entry name" value="FCD"/>
    <property type="match status" value="1"/>
</dbReference>
<dbReference type="SUPFAM" id="SSF48008">
    <property type="entry name" value="GntR ligand-binding domain-like"/>
    <property type="match status" value="1"/>
</dbReference>
<dbReference type="Pfam" id="PF00392">
    <property type="entry name" value="GntR"/>
    <property type="match status" value="1"/>
</dbReference>
<keyword evidence="6" id="KW-1185">Reference proteome</keyword>
<dbReference type="CDD" id="cd07377">
    <property type="entry name" value="WHTH_GntR"/>
    <property type="match status" value="1"/>
</dbReference>
<dbReference type="SUPFAM" id="SSF46785">
    <property type="entry name" value="Winged helix' DNA-binding domain"/>
    <property type="match status" value="1"/>
</dbReference>
<dbReference type="SMART" id="SM00345">
    <property type="entry name" value="HTH_GNTR"/>
    <property type="match status" value="1"/>
</dbReference>
<organism evidence="5 6">
    <name type="scientific">Labrys wisconsinensis</name>
    <dbReference type="NCBI Taxonomy" id="425677"/>
    <lineage>
        <taxon>Bacteria</taxon>
        <taxon>Pseudomonadati</taxon>
        <taxon>Pseudomonadota</taxon>
        <taxon>Alphaproteobacteria</taxon>
        <taxon>Hyphomicrobiales</taxon>
        <taxon>Xanthobacteraceae</taxon>
        <taxon>Labrys</taxon>
    </lineage>
</organism>
<name>A0ABU0J8E1_9HYPH</name>
<dbReference type="RefSeq" id="WP_307274614.1">
    <property type="nucleotide sequence ID" value="NZ_JAUSVX010000006.1"/>
</dbReference>
<dbReference type="GO" id="GO:0003677">
    <property type="term" value="F:DNA binding"/>
    <property type="evidence" value="ECO:0007669"/>
    <property type="project" value="UniProtKB-KW"/>
</dbReference>
<gene>
    <name evidence="5" type="ORF">QO011_003566</name>
</gene>
<dbReference type="PANTHER" id="PTHR43537:SF45">
    <property type="entry name" value="GNTR FAMILY REGULATORY PROTEIN"/>
    <property type="match status" value="1"/>
</dbReference>
<dbReference type="EMBL" id="JAUSVX010000006">
    <property type="protein sequence ID" value="MDQ0470547.1"/>
    <property type="molecule type" value="Genomic_DNA"/>
</dbReference>
<proteinExistence type="predicted"/>
<dbReference type="InterPro" id="IPR008920">
    <property type="entry name" value="TF_FadR/GntR_C"/>
</dbReference>
<evidence type="ECO:0000256" key="3">
    <source>
        <dbReference type="ARBA" id="ARBA00023163"/>
    </source>
</evidence>
<feature type="domain" description="HTH gntR-type" evidence="4">
    <location>
        <begin position="21"/>
        <end position="88"/>
    </location>
</feature>
<evidence type="ECO:0000259" key="4">
    <source>
        <dbReference type="PROSITE" id="PS50949"/>
    </source>
</evidence>
<dbReference type="InterPro" id="IPR036388">
    <property type="entry name" value="WH-like_DNA-bd_sf"/>
</dbReference>
<dbReference type="Gene3D" id="1.10.10.10">
    <property type="entry name" value="Winged helix-like DNA-binding domain superfamily/Winged helix DNA-binding domain"/>
    <property type="match status" value="1"/>
</dbReference>
<protein>
    <submittedName>
        <fullName evidence="5">DNA-binding GntR family transcriptional regulator</fullName>
    </submittedName>
</protein>
<evidence type="ECO:0000256" key="2">
    <source>
        <dbReference type="ARBA" id="ARBA00023125"/>
    </source>
</evidence>
<evidence type="ECO:0000256" key="1">
    <source>
        <dbReference type="ARBA" id="ARBA00023015"/>
    </source>
</evidence>
<dbReference type="InterPro" id="IPR036390">
    <property type="entry name" value="WH_DNA-bd_sf"/>
</dbReference>
<evidence type="ECO:0000313" key="6">
    <source>
        <dbReference type="Proteomes" id="UP001242480"/>
    </source>
</evidence>
<accession>A0ABU0J8E1</accession>
<keyword evidence="2 5" id="KW-0238">DNA-binding</keyword>
<comment type="caution">
    <text evidence="5">The sequence shown here is derived from an EMBL/GenBank/DDBJ whole genome shotgun (WGS) entry which is preliminary data.</text>
</comment>
<keyword evidence="3" id="KW-0804">Transcription</keyword>
<sequence>MPIASSLMPTSEPRARLDRDRQAAPQLFERLREAIISLELTPGTTLSRTEIAAQFGVSQTPVRDALMRLDEEGLVEVFPQHATVVSPIDLRSAQQAHVLRRSLELEIVRSLALDPPPALVAALDGLIAQQALAAGAGDFETLTTLDRLFHQRLYEAAGLHELWLLVRSRSGHIDRLRRLHLPTPGKAQDILRHHRLILASIAGGRPDEAQRHLRDHLSGTLAHVAEIRARYPAYIRD</sequence>
<keyword evidence="1" id="KW-0805">Transcription regulation</keyword>
<dbReference type="InterPro" id="IPR000524">
    <property type="entry name" value="Tscrpt_reg_HTH_GntR"/>
</dbReference>
<dbReference type="Pfam" id="PF07729">
    <property type="entry name" value="FCD"/>
    <property type="match status" value="1"/>
</dbReference>